<dbReference type="RefSeq" id="WP_211852900.1">
    <property type="nucleotide sequence ID" value="NZ_JAAGBB010000013.1"/>
</dbReference>
<dbReference type="InterPro" id="IPR011041">
    <property type="entry name" value="Quinoprot_gluc/sorb_DH_b-prop"/>
</dbReference>
<dbReference type="SUPFAM" id="SSF50952">
    <property type="entry name" value="Soluble quinoprotein glucose dehydrogenase"/>
    <property type="match status" value="1"/>
</dbReference>
<dbReference type="PANTHER" id="PTHR19328:SF55">
    <property type="entry name" value="BLR6566 PROTEIN"/>
    <property type="match status" value="1"/>
</dbReference>
<feature type="chain" id="PRO_5045876324" evidence="1">
    <location>
        <begin position="24"/>
        <end position="447"/>
    </location>
</feature>
<dbReference type="InterPro" id="IPR054539">
    <property type="entry name" value="Beta-prop_PDH"/>
</dbReference>
<evidence type="ECO:0000259" key="2">
    <source>
        <dbReference type="Pfam" id="PF22807"/>
    </source>
</evidence>
<gene>
    <name evidence="3" type="ORF">GXW71_12780</name>
</gene>
<comment type="caution">
    <text evidence="3">The sequence shown here is derived from an EMBL/GenBank/DDBJ whole genome shotgun (WGS) entry which is preliminary data.</text>
</comment>
<dbReference type="Proteomes" id="UP001196870">
    <property type="component" value="Unassembled WGS sequence"/>
</dbReference>
<organism evidence="3 4">
    <name type="scientific">Plastoroseomonas hellenica</name>
    <dbReference type="NCBI Taxonomy" id="2687306"/>
    <lineage>
        <taxon>Bacteria</taxon>
        <taxon>Pseudomonadati</taxon>
        <taxon>Pseudomonadota</taxon>
        <taxon>Alphaproteobacteria</taxon>
        <taxon>Acetobacterales</taxon>
        <taxon>Acetobacteraceae</taxon>
        <taxon>Plastoroseomonas</taxon>
    </lineage>
</organism>
<dbReference type="Gene3D" id="2.120.10.30">
    <property type="entry name" value="TolB, C-terminal domain"/>
    <property type="match status" value="1"/>
</dbReference>
<feature type="domain" description="Pyrroloquinoline quinone-dependent pyranose dehydrogenase beta-propeller" evidence="2">
    <location>
        <begin position="143"/>
        <end position="290"/>
    </location>
</feature>
<accession>A0ABS5EY58</accession>
<name>A0ABS5EY58_9PROT</name>
<protein>
    <submittedName>
        <fullName evidence="3">Sorbosone dehydrogenase family protein</fullName>
    </submittedName>
</protein>
<feature type="signal peptide" evidence="1">
    <location>
        <begin position="1"/>
        <end position="23"/>
    </location>
</feature>
<dbReference type="PROSITE" id="PS51257">
    <property type="entry name" value="PROKAR_LIPOPROTEIN"/>
    <property type="match status" value="1"/>
</dbReference>
<evidence type="ECO:0000313" key="4">
    <source>
        <dbReference type="Proteomes" id="UP001196870"/>
    </source>
</evidence>
<evidence type="ECO:0000256" key="1">
    <source>
        <dbReference type="SAM" id="SignalP"/>
    </source>
</evidence>
<dbReference type="Pfam" id="PF22807">
    <property type="entry name" value="TrAA12"/>
    <property type="match status" value="2"/>
</dbReference>
<dbReference type="EMBL" id="JAAGBB010000013">
    <property type="protein sequence ID" value="MBR0665232.1"/>
    <property type="molecule type" value="Genomic_DNA"/>
</dbReference>
<evidence type="ECO:0000313" key="3">
    <source>
        <dbReference type="EMBL" id="MBR0665232.1"/>
    </source>
</evidence>
<reference evidence="4" key="1">
    <citation type="journal article" date="2021" name="Syst. Appl. Microbiol.">
        <title>Roseomonas hellenica sp. nov., isolated from roots of wild-growing Alkanna tinctoria.</title>
        <authorList>
            <person name="Rat A."/>
            <person name="Naranjo H.D."/>
            <person name="Lebbe L."/>
            <person name="Cnockaert M."/>
            <person name="Krigas N."/>
            <person name="Grigoriadou K."/>
            <person name="Maloupa E."/>
            <person name="Willems A."/>
        </authorList>
    </citation>
    <scope>NUCLEOTIDE SEQUENCE [LARGE SCALE GENOMIC DNA]</scope>
    <source>
        <strain evidence="4">LMG 31523</strain>
    </source>
</reference>
<dbReference type="PANTHER" id="PTHR19328">
    <property type="entry name" value="HEDGEHOG-INTERACTING PROTEIN"/>
    <property type="match status" value="1"/>
</dbReference>
<proteinExistence type="predicted"/>
<sequence length="447" mass="47471">MRKLVASVAVVVALGAGAVTLFACSESATLPLAAGIGPQPQLPPPNPTLIPTVKIAPAVGWPADTRPTPARGLAVNAFATGLDHPRNVFVLPSGDVLVAETNAPPKPDDSQGIRGFVMRRIMARAGAGVPSANRITLLRDTDGDGVAETRTVFLDGLNSPYGMALIGDQLFVADTDAIRRYRYEMGQTRITDPGERLTALPAGRLNHHWTKNLVASPDGRFLYVSIGSNSNVGENGLEAEEGRAQIWEVDVRTGQHRSYATGLRNPNGLSFAPGPTPMLWTAVNERDEIGSDLVPDYMTSVRDGGFYGWPFSYFGQHVDARVRHERPELVARAIVPDYALGAHTASLGLAITADSGLPAPFTTGAFIGQHGSWNRRPPSGYRVIFVPFSDGRPAGEPIDVLTGFLDEEGQARGRPVGVTPDGRGGLLVADDVGNAIWRVSAAARPPS</sequence>
<feature type="domain" description="Pyrroloquinoline quinone-dependent pyranose dehydrogenase beta-propeller" evidence="2">
    <location>
        <begin position="334"/>
        <end position="440"/>
    </location>
</feature>
<dbReference type="InterPro" id="IPR011042">
    <property type="entry name" value="6-blade_b-propeller_TolB-like"/>
</dbReference>
<keyword evidence="1" id="KW-0732">Signal</keyword>
<keyword evidence="4" id="KW-1185">Reference proteome</keyword>